<dbReference type="EMBL" id="SJPN01000002">
    <property type="protein sequence ID" value="TWU05938.1"/>
    <property type="molecule type" value="Genomic_DNA"/>
</dbReference>
<proteinExistence type="predicted"/>
<dbReference type="Pfam" id="PF09721">
    <property type="entry name" value="Exosortase_EpsH"/>
    <property type="match status" value="1"/>
</dbReference>
<keyword evidence="4 8" id="KW-0812">Transmembrane</keyword>
<dbReference type="GO" id="GO:0006508">
    <property type="term" value="P:proteolysis"/>
    <property type="evidence" value="ECO:0007669"/>
    <property type="project" value="UniProtKB-KW"/>
</dbReference>
<evidence type="ECO:0000256" key="8">
    <source>
        <dbReference type="SAM" id="Phobius"/>
    </source>
</evidence>
<evidence type="ECO:0000256" key="1">
    <source>
        <dbReference type="ARBA" id="ARBA00004651"/>
    </source>
</evidence>
<gene>
    <name evidence="9" type="ORF">Pla52n_16540</name>
</gene>
<feature type="transmembrane region" description="Helical" evidence="8">
    <location>
        <begin position="294"/>
        <end position="317"/>
    </location>
</feature>
<dbReference type="NCBIfam" id="TIGR04178">
    <property type="entry name" value="exo_archaeo"/>
    <property type="match status" value="1"/>
</dbReference>
<feature type="transmembrane region" description="Helical" evidence="8">
    <location>
        <begin position="364"/>
        <end position="383"/>
    </location>
</feature>
<dbReference type="NCBIfam" id="NF033780">
    <property type="entry name" value="exosort_XrtU_C"/>
    <property type="match status" value="1"/>
</dbReference>
<dbReference type="GO" id="GO:0008233">
    <property type="term" value="F:peptidase activity"/>
    <property type="evidence" value="ECO:0007669"/>
    <property type="project" value="UniProtKB-KW"/>
</dbReference>
<dbReference type="InterPro" id="IPR026392">
    <property type="entry name" value="Exo/Archaeosortase_dom"/>
</dbReference>
<feature type="transmembrane region" description="Helical" evidence="8">
    <location>
        <begin position="210"/>
        <end position="227"/>
    </location>
</feature>
<feature type="transmembrane region" description="Helical" evidence="8">
    <location>
        <begin position="138"/>
        <end position="158"/>
    </location>
</feature>
<comment type="subcellular location">
    <subcellularLocation>
        <location evidence="1">Cell membrane</location>
        <topology evidence="1">Multi-pass membrane protein</topology>
    </subcellularLocation>
</comment>
<name>A0A5C6B201_9BACT</name>
<evidence type="ECO:0000256" key="3">
    <source>
        <dbReference type="ARBA" id="ARBA00022670"/>
    </source>
</evidence>
<accession>A0A5C6B201</accession>
<dbReference type="InterPro" id="IPR019127">
    <property type="entry name" value="Exosortase"/>
</dbReference>
<dbReference type="GO" id="GO:0005886">
    <property type="term" value="C:plasma membrane"/>
    <property type="evidence" value="ECO:0007669"/>
    <property type="project" value="UniProtKB-SubCell"/>
</dbReference>
<keyword evidence="7 8" id="KW-0472">Membrane</keyword>
<feature type="transmembrane region" description="Helical" evidence="8">
    <location>
        <begin position="324"/>
        <end position="344"/>
    </location>
</feature>
<evidence type="ECO:0000313" key="9">
    <source>
        <dbReference type="EMBL" id="TWU05938.1"/>
    </source>
</evidence>
<reference evidence="9 10" key="1">
    <citation type="submission" date="2019-02" db="EMBL/GenBank/DDBJ databases">
        <title>Deep-cultivation of Planctomycetes and their phenomic and genomic characterization uncovers novel biology.</title>
        <authorList>
            <person name="Wiegand S."/>
            <person name="Jogler M."/>
            <person name="Boedeker C."/>
            <person name="Pinto D."/>
            <person name="Vollmers J."/>
            <person name="Rivas-Marin E."/>
            <person name="Kohn T."/>
            <person name="Peeters S.H."/>
            <person name="Heuer A."/>
            <person name="Rast P."/>
            <person name="Oberbeckmann S."/>
            <person name="Bunk B."/>
            <person name="Jeske O."/>
            <person name="Meyerdierks A."/>
            <person name="Storesund J.E."/>
            <person name="Kallscheuer N."/>
            <person name="Luecker S."/>
            <person name="Lage O.M."/>
            <person name="Pohl T."/>
            <person name="Merkel B.J."/>
            <person name="Hornburger P."/>
            <person name="Mueller R.-W."/>
            <person name="Bruemmer F."/>
            <person name="Labrenz M."/>
            <person name="Spormann A.M."/>
            <person name="Op Den Camp H."/>
            <person name="Overmann J."/>
            <person name="Amann R."/>
            <person name="Jetten M.S.M."/>
            <person name="Mascher T."/>
            <person name="Medema M.H."/>
            <person name="Devos D.P."/>
            <person name="Kaster A.-K."/>
            <person name="Ovreas L."/>
            <person name="Rohde M."/>
            <person name="Galperin M.Y."/>
            <person name="Jogler C."/>
        </authorList>
    </citation>
    <scope>NUCLEOTIDE SEQUENCE [LARGE SCALE GENOMIC DNA]</scope>
    <source>
        <strain evidence="9 10">Pla52n</strain>
    </source>
</reference>
<evidence type="ECO:0000256" key="4">
    <source>
        <dbReference type="ARBA" id="ARBA00022692"/>
    </source>
</evidence>
<organism evidence="9 10">
    <name type="scientific">Stieleria varia</name>
    <dbReference type="NCBI Taxonomy" id="2528005"/>
    <lineage>
        <taxon>Bacteria</taxon>
        <taxon>Pseudomonadati</taxon>
        <taxon>Planctomycetota</taxon>
        <taxon>Planctomycetia</taxon>
        <taxon>Pirellulales</taxon>
        <taxon>Pirellulaceae</taxon>
        <taxon>Stieleria</taxon>
    </lineage>
</organism>
<evidence type="ECO:0000256" key="6">
    <source>
        <dbReference type="ARBA" id="ARBA00022989"/>
    </source>
</evidence>
<comment type="caution">
    <text evidence="9">The sequence shown here is derived from an EMBL/GenBank/DDBJ whole genome shotgun (WGS) entry which is preliminary data.</text>
</comment>
<keyword evidence="3" id="KW-0645">Protease</keyword>
<keyword evidence="6 8" id="KW-1133">Transmembrane helix</keyword>
<feature type="transmembrane region" description="Helical" evidence="8">
    <location>
        <begin position="236"/>
        <end position="253"/>
    </location>
</feature>
<sequence>MSRLRRFWTLRDAQMDDLFENHPLAFDFSHRLRNRERCVVQIIASDFPRCAPVGTSHKTGSFVSHTPAHHPLRKTVPESLALAAADDPSTSGQVQAESGDLERERGGVWASPYLLTILVALGFLPLLYWHVLQLAQKSHYHFLAVLPIAAVALARGIAAPKQRKTTRGSGQEAEPISVLATDFSSPLVPLGCLVAALLGLVVAMYVWSPWLAAVAAYFAVLPCLWFFRGWYSVRRWAPLWVLFAVVIPPPFGMDEDLILWLRGHATNMTSAVLDQFNVLHRSYANVIELPERKLFIADACSGIHSLYVLLGAALFLGLLNGRNWIHIGVLLLTTFGIVLVENVARLTSVALGFQYRMDLSEGPNHAYLGFILFGLSLGLVLSADQFWRFILGANPKLPFLPRSTKASSSASENDESNHRIPRAWRIVLLNIGLCFPLLAVAQVFAMPGAPPTVAHLFDDSLSLPDFGPDAAPEQFGGFRRFDYERIRRVPGDPFGQESQQWVYSHPDGTQAMISIDFPYEGVHDACECYTQVGWDIYEQSIQTAEQLSGIGGLSIVPDGPMGLARMRQTLDGEGLLLSSCSDMEGNVAVVLKELLQRNAGERLAARFGGGTDRDTIASAGQGTAPPFVQFQLLAKSANGFSEQQLAELTNLYLTVRAHLKSEVLRSVLEAKQ</sequence>
<evidence type="ECO:0000256" key="5">
    <source>
        <dbReference type="ARBA" id="ARBA00022801"/>
    </source>
</evidence>
<feature type="transmembrane region" description="Helical" evidence="8">
    <location>
        <begin position="113"/>
        <end position="132"/>
    </location>
</feature>
<protein>
    <submittedName>
        <fullName evidence="9">Transmembrane exosortase</fullName>
    </submittedName>
</protein>
<keyword evidence="10" id="KW-1185">Reference proteome</keyword>
<keyword evidence="2" id="KW-1003">Cell membrane</keyword>
<evidence type="ECO:0000256" key="7">
    <source>
        <dbReference type="ARBA" id="ARBA00023136"/>
    </source>
</evidence>
<feature type="transmembrane region" description="Helical" evidence="8">
    <location>
        <begin position="426"/>
        <end position="445"/>
    </location>
</feature>
<evidence type="ECO:0000256" key="2">
    <source>
        <dbReference type="ARBA" id="ARBA00022475"/>
    </source>
</evidence>
<dbReference type="OrthoDB" id="292749at2"/>
<evidence type="ECO:0000313" key="10">
    <source>
        <dbReference type="Proteomes" id="UP000320176"/>
    </source>
</evidence>
<dbReference type="Proteomes" id="UP000320176">
    <property type="component" value="Unassembled WGS sequence"/>
</dbReference>
<dbReference type="AlphaFoldDB" id="A0A5C6B201"/>
<keyword evidence="5" id="KW-0378">Hydrolase</keyword>
<feature type="transmembrane region" description="Helical" evidence="8">
    <location>
        <begin position="179"/>
        <end position="204"/>
    </location>
</feature>